<accession>A0ABR8YTG1</accession>
<evidence type="ECO:0000313" key="5">
    <source>
        <dbReference type="Proteomes" id="UP000627166"/>
    </source>
</evidence>
<evidence type="ECO:0000259" key="3">
    <source>
        <dbReference type="Pfam" id="PF12704"/>
    </source>
</evidence>
<dbReference type="InterPro" id="IPR025857">
    <property type="entry name" value="MacB_PCD"/>
</dbReference>
<sequence>MNKTYLKIIFKEIKGSFGRVAAIFGIVALGVGFLSGLLVTTPDMHLSVDEYYDENNMADIFIKATMGLTKDDLELINSKEGVRELMPAYVTDALMETENREIITMRIYGLPLMDGKSGNINRLQLLEGRMPQTKDEVLAERGGAFLTDFNIGDKVRISSENEDFDKIDDIYDVVEYTVVGVVGNSFHFSMEREVTNIGNGRLGGIIYVDEDSYNLDVYTDFYITIEGAMELDSFSSEYEDKMKRVVRDLEKIGEERSIVRYNDVLSEAKEELADGWEEYNDGKLEAETELADAEKELEDGRRELADGLKELNDGKKEFEDAKLTGSMSILWTKI</sequence>
<dbReference type="RefSeq" id="WP_191740519.1">
    <property type="nucleotide sequence ID" value="NZ_JACSQB010000079.1"/>
</dbReference>
<name>A0ABR8YTG1_9CLOT</name>
<feature type="coiled-coil region" evidence="1">
    <location>
        <begin position="235"/>
        <end position="310"/>
    </location>
</feature>
<dbReference type="EMBL" id="JACSQB010000079">
    <property type="protein sequence ID" value="MBD8047552.1"/>
    <property type="molecule type" value="Genomic_DNA"/>
</dbReference>
<proteinExistence type="predicted"/>
<dbReference type="Proteomes" id="UP000627166">
    <property type="component" value="Unassembled WGS sequence"/>
</dbReference>
<comment type="caution">
    <text evidence="4">The sequence shown here is derived from an EMBL/GenBank/DDBJ whole genome shotgun (WGS) entry which is preliminary data.</text>
</comment>
<keyword evidence="5" id="KW-1185">Reference proteome</keyword>
<evidence type="ECO:0000313" key="4">
    <source>
        <dbReference type="EMBL" id="MBD8047552.1"/>
    </source>
</evidence>
<keyword evidence="2" id="KW-0812">Transmembrane</keyword>
<reference evidence="4 5" key="1">
    <citation type="submission" date="2020-08" db="EMBL/GenBank/DDBJ databases">
        <title>A Genomic Blueprint of the Chicken Gut Microbiome.</title>
        <authorList>
            <person name="Gilroy R."/>
            <person name="Ravi A."/>
            <person name="Getino M."/>
            <person name="Pursley I."/>
            <person name="Horton D.L."/>
            <person name="Alikhan N.-F."/>
            <person name="Baker D."/>
            <person name="Gharbi K."/>
            <person name="Hall N."/>
            <person name="Watson M."/>
            <person name="Adriaenssens E.M."/>
            <person name="Foster-Nyarko E."/>
            <person name="Jarju S."/>
            <person name="Secka A."/>
            <person name="Antonio M."/>
            <person name="Oren A."/>
            <person name="Chaudhuri R."/>
            <person name="La Ragione R.M."/>
            <person name="Hildebrand F."/>
            <person name="Pallen M.J."/>
        </authorList>
    </citation>
    <scope>NUCLEOTIDE SEQUENCE [LARGE SCALE GENOMIC DNA]</scope>
    <source>
        <strain evidence="4 5">N37</strain>
    </source>
</reference>
<evidence type="ECO:0000256" key="1">
    <source>
        <dbReference type="SAM" id="Coils"/>
    </source>
</evidence>
<keyword evidence="2" id="KW-1133">Transmembrane helix</keyword>
<keyword evidence="1" id="KW-0175">Coiled coil</keyword>
<feature type="transmembrane region" description="Helical" evidence="2">
    <location>
        <begin position="20"/>
        <end position="39"/>
    </location>
</feature>
<keyword evidence="2" id="KW-0472">Membrane</keyword>
<feature type="domain" description="MacB-like periplasmic core" evidence="3">
    <location>
        <begin position="27"/>
        <end position="185"/>
    </location>
</feature>
<evidence type="ECO:0000256" key="2">
    <source>
        <dbReference type="SAM" id="Phobius"/>
    </source>
</evidence>
<organism evidence="4 5">
    <name type="scientific">Clostridium faecium</name>
    <dbReference type="NCBI Taxonomy" id="2762223"/>
    <lineage>
        <taxon>Bacteria</taxon>
        <taxon>Bacillati</taxon>
        <taxon>Bacillota</taxon>
        <taxon>Clostridia</taxon>
        <taxon>Eubacteriales</taxon>
        <taxon>Clostridiaceae</taxon>
        <taxon>Clostridium</taxon>
    </lineage>
</organism>
<protein>
    <recommendedName>
        <fullName evidence="3">MacB-like periplasmic core domain-containing protein</fullName>
    </recommendedName>
</protein>
<gene>
    <name evidence="4" type="ORF">H9637_10965</name>
</gene>
<dbReference type="Pfam" id="PF12704">
    <property type="entry name" value="MacB_PCD"/>
    <property type="match status" value="1"/>
</dbReference>